<reference evidence="1 2" key="1">
    <citation type="submission" date="2019-09" db="EMBL/GenBank/DDBJ databases">
        <title>Taxonomic organization of the family Brucellaceae based on a phylogenomic approach.</title>
        <authorList>
            <person name="Leclercq S."/>
            <person name="Cloeckaert A."/>
            <person name="Zygmunt M.S."/>
        </authorList>
    </citation>
    <scope>NUCLEOTIDE SEQUENCE [LARGE SCALE GENOMIC DNA]</scope>
    <source>
        <strain evidence="1 2">LMG 3313</strain>
    </source>
</reference>
<accession>A0A6L3Z4T6</accession>
<dbReference type="PIRSF" id="PIRSF020481">
    <property type="entry name" value="BAP"/>
    <property type="match status" value="1"/>
</dbReference>
<protein>
    <submittedName>
        <fullName evidence="1">Baseplate J protein</fullName>
    </submittedName>
</protein>
<dbReference type="InterPro" id="IPR014507">
    <property type="entry name" value="Baseplate_assembly_J_pred"/>
</dbReference>
<gene>
    <name evidence="1" type="ORF">F9L04_13215</name>
</gene>
<dbReference type="Proteomes" id="UP000481876">
    <property type="component" value="Unassembled WGS sequence"/>
</dbReference>
<evidence type="ECO:0000313" key="1">
    <source>
        <dbReference type="EMBL" id="KAB2768629.1"/>
    </source>
</evidence>
<dbReference type="AlphaFoldDB" id="A0A6L3Z4T6"/>
<comment type="caution">
    <text evidence="1">The sequence shown here is derived from an EMBL/GenBank/DDBJ whole genome shotgun (WGS) entry which is preliminary data.</text>
</comment>
<evidence type="ECO:0000313" key="2">
    <source>
        <dbReference type="Proteomes" id="UP000481876"/>
    </source>
</evidence>
<dbReference type="RefSeq" id="WP_151663683.1">
    <property type="nucleotide sequence ID" value="NZ_WBWS01000012.1"/>
</dbReference>
<dbReference type="EMBL" id="WBWS01000012">
    <property type="protein sequence ID" value="KAB2768629.1"/>
    <property type="molecule type" value="Genomic_DNA"/>
</dbReference>
<organism evidence="1 2">
    <name type="scientific">Brucella anthropi</name>
    <name type="common">Ochrobactrum anthropi</name>
    <dbReference type="NCBI Taxonomy" id="529"/>
    <lineage>
        <taxon>Bacteria</taxon>
        <taxon>Pseudomonadati</taxon>
        <taxon>Pseudomonadota</taxon>
        <taxon>Alphaproteobacteria</taxon>
        <taxon>Hyphomicrobiales</taxon>
        <taxon>Brucellaceae</taxon>
        <taxon>Brucella/Ochrobactrum group</taxon>
        <taxon>Brucella</taxon>
    </lineage>
</organism>
<proteinExistence type="predicted"/>
<name>A0A6L3Z4T6_BRUAN</name>
<sequence>MSRFVAPNLTDLGDVPSVVPVDFEEIKASRDEYLIAALDRFGITYDVAKLETDPMVIAFSEGGGYQEMKFRQRVNEAIRALSLATAIGGDLDHIAATYAGIARLVYDNAADDQPFNSQWDDVLGKWVELDNIFRNRILLAFEAFSTAGPEGAYTFHALELDGTRDIADVAVYSEEDAAVYTAGLHADAFSMGLIPVPFTGRNTGAPVLAPEILIVVLPVIGYGAADQSLLDRTFIAVTPKDVRPIGDNVRIEPATVTPYNIEVTLYYAPGVDVSAMAAEATRRLTAYAQSRRRIGLAVQREVIGGRAAVDDNVTVEVTSPATDIEPGSKGVGQVGTITVNTVQTQGSWQ</sequence>